<evidence type="ECO:0000256" key="1">
    <source>
        <dbReference type="SAM" id="MobiDB-lite"/>
    </source>
</evidence>
<dbReference type="Gene3D" id="2.60.40.1120">
    <property type="entry name" value="Carboxypeptidase-like, regulatory domain"/>
    <property type="match status" value="1"/>
</dbReference>
<evidence type="ECO:0008006" key="5">
    <source>
        <dbReference type="Google" id="ProtNLM"/>
    </source>
</evidence>
<dbReference type="Proteomes" id="UP000185639">
    <property type="component" value="Unassembled WGS sequence"/>
</dbReference>
<feature type="compositionally biased region" description="Low complexity" evidence="1">
    <location>
        <begin position="21"/>
        <end position="30"/>
    </location>
</feature>
<dbReference type="OrthoDB" id="6199504at2"/>
<organism evidence="3 4">
    <name type="scientific">Thalassolituus maritimus</name>
    <dbReference type="NCBI Taxonomy" id="484498"/>
    <lineage>
        <taxon>Bacteria</taxon>
        <taxon>Pseudomonadati</taxon>
        <taxon>Pseudomonadota</taxon>
        <taxon>Gammaproteobacteria</taxon>
        <taxon>Oceanospirillales</taxon>
        <taxon>Oceanospirillaceae</taxon>
        <taxon>Thalassolituus</taxon>
    </lineage>
</organism>
<evidence type="ECO:0000256" key="2">
    <source>
        <dbReference type="SAM" id="SignalP"/>
    </source>
</evidence>
<feature type="compositionally biased region" description="Pro residues" evidence="1">
    <location>
        <begin position="31"/>
        <end position="40"/>
    </location>
</feature>
<name>A0A1N7K408_9GAMM</name>
<sequence>MDRLTLSGALLSAVLITGCSDSSSSGASDPQPTPSTPTPEAPATTQSLTGTAAIGAAITDGTVTAICADGSTFTESVTTDANGNWSGEVANGAMPCALQVTGGNPPVTLHSYATAAGTVNITPLTDLIMAKATGQSPADWFANFNGTAVDTSTASTDLLNSFADKGFTIPATGNPLTTPFAADGSGWDGLLDDIGDAIDNDPDIADYDALVTLVKDGNLTNLPAPPPAEMFSISGTISGATGTVIWETRVAGGIVRDGGNSNGSVLFSPDQGIEEGSIWNVVINTPPAGQTCMVTDGSGTLSADVDTVSITCSDEVVAPTTYSISGTVSGASGSVIWELRKDGVFFNDGGSGNGDVSFTSAMDAGSDWSVVIESAPSGQTCAINNGNGSLTANVTTVSITCSDIVVGPTTYSISGTASGASGSVIWELYKDGVFFNDGGATNGAVTFTDAMASGSAWTLSINSAPSGQTCTISNGSGTLTGNVSNVAITCEDEVVTPPPTPGEALYDFSGLNLDPELPAGFTPIAPQASPIDPSSNIASLYAQLAAQQHDAIFAPIPDELTRTIDNITTGNSYQITETTATHDWLRVTTVSMGADAVADTSDDFIMSYTISPFGYLGVSYGFDHPGQDGVWYTEDDIAASSNGGAVVISQESPLEFEGASEGAILSLPCLDPGQDGVAFTEDDSPGCILGYQIIVIDGEGNRGQVVNYKGSGADEIWFTSDDVVDSYVTVTTDLSIPQTVTAVYDDEGEDGIWFTDDDVVDTHVQQLLGDNYQPLYAANYTLAGSDATWFTADDYANGYSYYGYNEDGDLLIIANHRGPGFDGEWFTADDFASGTLSLTKGTDTGTVRITAPVNGIGPDGKWLSGDDNIYGYSYRMYDDANNELERADFSSKGADGLWFTSDDLPTASYNYLKYERDTEGRVLKQFYYDPARDPNAPAFSDSQIYRYKVYSADFSNSLDVGTTAFGNDDIPLTEDDTLAWPYSIATDTGYDQYNQPGPDAIWFTDDDVRSGYIIETYDGSRLIVSERYDINNTLLFYIEYTELSSTSYRIEEFVLNDSGAFVLAGYREIDEDAYGNPLFTTGFDAAGEITNVTYTERNSDGLIVRESSAYSPGADGIWKTDDDFSYYSLSEYNAAGELVMSASEYWGSDGIWNTTDDRYIVSAIYLLNYGTELLASNAGFIPATCADVVAGSGDISVMVRDANGAAIAGAIVMLNDNDATVTTDASGIASFTGLSGTQNVHVFNDGYGYESFYCVVPGQDITLYSELDQLGVAADRSYVPFYNNTGESYVLALLDDNHRPVHEVDRFFLTSYEANYYYQDLYFDVPVGTEVTGNLWAFKVESGVVTSAEDLGSQTFTTIPAGENPIVADREQLSISFTATDLVTVAVSSNGLVNLGGFLTLGSPVQLPGADIDLPEARLTSTAYTETWEYWQPGDVLDRSGNIAEFSVASGIAYRPIMESQNDSSDNPTISWTPVRDRINGYSDLTTLRLKTSQASAGYQTAWAIHLPAGESTVTLPSLPSGMTDTMLPDSQYALMLETTAFIDMDYDEVMGTVDINDIDYSIATELMRTSSLEANAPKLMR</sequence>
<feature type="chain" id="PRO_5012884962" description="Big-1 domain-containing protein" evidence="2">
    <location>
        <begin position="28"/>
        <end position="1582"/>
    </location>
</feature>
<proteinExistence type="predicted"/>
<protein>
    <recommendedName>
        <fullName evidence="5">Big-1 domain-containing protein</fullName>
    </recommendedName>
</protein>
<reference evidence="4" key="1">
    <citation type="submission" date="2017-01" db="EMBL/GenBank/DDBJ databases">
        <authorList>
            <person name="Varghese N."/>
            <person name="Submissions S."/>
        </authorList>
    </citation>
    <scope>NUCLEOTIDE SEQUENCE [LARGE SCALE GENOMIC DNA]</scope>
    <source>
        <strain evidence="4">DSM 24913</strain>
    </source>
</reference>
<keyword evidence="2" id="KW-0732">Signal</keyword>
<dbReference type="RefSeq" id="WP_076514447.1">
    <property type="nucleotide sequence ID" value="NZ_FTOH01000002.1"/>
</dbReference>
<accession>A0A1N7K408</accession>
<evidence type="ECO:0000313" key="3">
    <source>
        <dbReference type="EMBL" id="SIS56291.1"/>
    </source>
</evidence>
<evidence type="ECO:0000313" key="4">
    <source>
        <dbReference type="Proteomes" id="UP000185639"/>
    </source>
</evidence>
<dbReference type="SUPFAM" id="SSF49464">
    <property type="entry name" value="Carboxypeptidase regulatory domain-like"/>
    <property type="match status" value="1"/>
</dbReference>
<keyword evidence="4" id="KW-1185">Reference proteome</keyword>
<dbReference type="EMBL" id="FTOH01000002">
    <property type="protein sequence ID" value="SIS56291.1"/>
    <property type="molecule type" value="Genomic_DNA"/>
</dbReference>
<dbReference type="STRING" id="484498.SAMN05421686_102319"/>
<dbReference type="InterPro" id="IPR008969">
    <property type="entry name" value="CarboxyPept-like_regulatory"/>
</dbReference>
<gene>
    <name evidence="3" type="ORF">SAMN05421686_102319</name>
</gene>
<feature type="region of interest" description="Disordered" evidence="1">
    <location>
        <begin position="21"/>
        <end position="45"/>
    </location>
</feature>
<feature type="signal peptide" evidence="2">
    <location>
        <begin position="1"/>
        <end position="27"/>
    </location>
</feature>
<dbReference type="PROSITE" id="PS51257">
    <property type="entry name" value="PROKAR_LIPOPROTEIN"/>
    <property type="match status" value="1"/>
</dbReference>